<evidence type="ECO:0000256" key="1">
    <source>
        <dbReference type="SAM" id="MobiDB-lite"/>
    </source>
</evidence>
<protein>
    <submittedName>
        <fullName evidence="3">Uncharacterized protein</fullName>
    </submittedName>
</protein>
<keyword evidence="4" id="KW-1185">Reference proteome</keyword>
<dbReference type="AlphaFoldDB" id="A0A0A0LN77"/>
<accession>A0A0A0LN77</accession>
<feature type="compositionally biased region" description="Acidic residues" evidence="1">
    <location>
        <begin position="97"/>
        <end position="109"/>
    </location>
</feature>
<keyword evidence="2" id="KW-1133">Transmembrane helix</keyword>
<dbReference type="EMBL" id="CM002923">
    <property type="protein sequence ID" value="KGN61421.1"/>
    <property type="molecule type" value="Genomic_DNA"/>
</dbReference>
<reference evidence="3 4" key="3">
    <citation type="journal article" date="2010" name="BMC Genomics">
        <title>Transcriptome sequencing and comparative analysis of cucumber flowers with different sex types.</title>
        <authorList>
            <person name="Guo S."/>
            <person name="Zheng Y."/>
            <person name="Joung J.G."/>
            <person name="Liu S."/>
            <person name="Zhang Z."/>
            <person name="Crasta O.R."/>
            <person name="Sobral B.W."/>
            <person name="Xu Y."/>
            <person name="Huang S."/>
            <person name="Fei Z."/>
        </authorList>
    </citation>
    <scope>NUCLEOTIDE SEQUENCE [LARGE SCALE GENOMIC DNA]</scope>
    <source>
        <strain evidence="4">cv. 9930</strain>
    </source>
</reference>
<organism evidence="3 4">
    <name type="scientific">Cucumis sativus</name>
    <name type="common">Cucumber</name>
    <dbReference type="NCBI Taxonomy" id="3659"/>
    <lineage>
        <taxon>Eukaryota</taxon>
        <taxon>Viridiplantae</taxon>
        <taxon>Streptophyta</taxon>
        <taxon>Embryophyta</taxon>
        <taxon>Tracheophyta</taxon>
        <taxon>Spermatophyta</taxon>
        <taxon>Magnoliopsida</taxon>
        <taxon>eudicotyledons</taxon>
        <taxon>Gunneridae</taxon>
        <taxon>Pentapetalae</taxon>
        <taxon>rosids</taxon>
        <taxon>fabids</taxon>
        <taxon>Cucurbitales</taxon>
        <taxon>Cucurbitaceae</taxon>
        <taxon>Benincaseae</taxon>
        <taxon>Cucumis</taxon>
    </lineage>
</organism>
<keyword evidence="2" id="KW-0472">Membrane</keyword>
<evidence type="ECO:0000313" key="3">
    <source>
        <dbReference type="EMBL" id="KGN61421.1"/>
    </source>
</evidence>
<dbReference type="eggNOG" id="ENOG502S90I">
    <property type="taxonomic scope" value="Eukaryota"/>
</dbReference>
<gene>
    <name evidence="3" type="ORF">Csa_2G120380</name>
</gene>
<reference evidence="3 4" key="2">
    <citation type="journal article" date="2009" name="PLoS ONE">
        <title>An integrated genetic and cytogenetic map of the cucumber genome.</title>
        <authorList>
            <person name="Ren Y."/>
            <person name="Zhang Z."/>
            <person name="Liu J."/>
            <person name="Staub J.E."/>
            <person name="Han Y."/>
            <person name="Cheng Z."/>
            <person name="Li X."/>
            <person name="Lu J."/>
            <person name="Miao H."/>
            <person name="Kang H."/>
            <person name="Xie B."/>
            <person name="Gu X."/>
            <person name="Wang X."/>
            <person name="Du Y."/>
            <person name="Jin W."/>
            <person name="Huang S."/>
        </authorList>
    </citation>
    <scope>NUCLEOTIDE SEQUENCE [LARGE SCALE GENOMIC DNA]</scope>
    <source>
        <strain evidence="4">cv. 9930</strain>
    </source>
</reference>
<feature type="compositionally biased region" description="Basic and acidic residues" evidence="1">
    <location>
        <begin position="87"/>
        <end position="96"/>
    </location>
</feature>
<reference evidence="3 4" key="4">
    <citation type="journal article" date="2011" name="BMC Genomics">
        <title>RNA-Seq improves annotation of protein-coding genes in the cucumber genome.</title>
        <authorList>
            <person name="Li Z."/>
            <person name="Zhang Z."/>
            <person name="Yan P."/>
            <person name="Huang S."/>
            <person name="Fei Z."/>
            <person name="Lin K."/>
        </authorList>
    </citation>
    <scope>NUCLEOTIDE SEQUENCE [LARGE SCALE GENOMIC DNA]</scope>
    <source>
        <strain evidence="4">cv. 9930</strain>
    </source>
</reference>
<proteinExistence type="predicted"/>
<sequence length="160" mass="17744">MEERKGDARIVIISGLIFLCIILGGFLLCLYLFLPESQTSDWYPTIGIVLVSTPWIFWLSVYIYHCLKPTKVLLNPFGSNSINSSSKKTEASKNNEDDVGEDDVGDDETPGGGKRKVHFGAVFVMEKQPTLDRNSSHSKQSTSTSPREPEMPLRLSTSSS</sequence>
<dbReference type="Proteomes" id="UP000029981">
    <property type="component" value="Chromosome 2"/>
</dbReference>
<dbReference type="PANTHER" id="PTHR34964">
    <property type="entry name" value="MEMBRANE LIPOPROTEIN-RELATED"/>
    <property type="match status" value="1"/>
</dbReference>
<keyword evidence="2" id="KW-0812">Transmembrane</keyword>
<feature type="region of interest" description="Disordered" evidence="1">
    <location>
        <begin position="80"/>
        <end position="160"/>
    </location>
</feature>
<feature type="transmembrane region" description="Helical" evidence="2">
    <location>
        <begin position="12"/>
        <end position="34"/>
    </location>
</feature>
<dbReference type="STRING" id="3659.A0A0A0LN77"/>
<name>A0A0A0LN77_CUCSA</name>
<evidence type="ECO:0000313" key="4">
    <source>
        <dbReference type="Proteomes" id="UP000029981"/>
    </source>
</evidence>
<dbReference type="Gramene" id="KGN61421">
    <property type="protein sequence ID" value="KGN61421"/>
    <property type="gene ID" value="Csa_2G120380"/>
</dbReference>
<evidence type="ECO:0000256" key="2">
    <source>
        <dbReference type="SAM" id="Phobius"/>
    </source>
</evidence>
<dbReference type="PANTHER" id="PTHR34964:SF14">
    <property type="entry name" value="MEMBRANE LIPOPROTEIN"/>
    <property type="match status" value="1"/>
</dbReference>
<feature type="transmembrane region" description="Helical" evidence="2">
    <location>
        <begin position="46"/>
        <end position="64"/>
    </location>
</feature>
<reference evidence="3 4" key="1">
    <citation type="journal article" date="2009" name="Nat. Genet.">
        <title>The genome of the cucumber, Cucumis sativus L.</title>
        <authorList>
            <person name="Huang S."/>
            <person name="Li R."/>
            <person name="Zhang Z."/>
            <person name="Li L."/>
            <person name="Gu X."/>
            <person name="Fan W."/>
            <person name="Lucas W.J."/>
            <person name="Wang X."/>
            <person name="Xie B."/>
            <person name="Ni P."/>
            <person name="Ren Y."/>
            <person name="Zhu H."/>
            <person name="Li J."/>
            <person name="Lin K."/>
            <person name="Jin W."/>
            <person name="Fei Z."/>
            <person name="Li G."/>
            <person name="Staub J."/>
            <person name="Kilian A."/>
            <person name="van der Vossen E.A."/>
            <person name="Wu Y."/>
            <person name="Guo J."/>
            <person name="He J."/>
            <person name="Jia Z."/>
            <person name="Ren Y."/>
            <person name="Tian G."/>
            <person name="Lu Y."/>
            <person name="Ruan J."/>
            <person name="Qian W."/>
            <person name="Wang M."/>
            <person name="Huang Q."/>
            <person name="Li B."/>
            <person name="Xuan Z."/>
            <person name="Cao J."/>
            <person name="Asan"/>
            <person name="Wu Z."/>
            <person name="Zhang J."/>
            <person name="Cai Q."/>
            <person name="Bai Y."/>
            <person name="Zhao B."/>
            <person name="Han Y."/>
            <person name="Li Y."/>
            <person name="Li X."/>
            <person name="Wang S."/>
            <person name="Shi Q."/>
            <person name="Liu S."/>
            <person name="Cho W.K."/>
            <person name="Kim J.Y."/>
            <person name="Xu Y."/>
            <person name="Heller-Uszynska K."/>
            <person name="Miao H."/>
            <person name="Cheng Z."/>
            <person name="Zhang S."/>
            <person name="Wu J."/>
            <person name="Yang Y."/>
            <person name="Kang H."/>
            <person name="Li M."/>
            <person name="Liang H."/>
            <person name="Ren X."/>
            <person name="Shi Z."/>
            <person name="Wen M."/>
            <person name="Jian M."/>
            <person name="Yang H."/>
            <person name="Zhang G."/>
            <person name="Yang Z."/>
            <person name="Chen R."/>
            <person name="Liu S."/>
            <person name="Li J."/>
            <person name="Ma L."/>
            <person name="Liu H."/>
            <person name="Zhou Y."/>
            <person name="Zhao J."/>
            <person name="Fang X."/>
            <person name="Li G."/>
            <person name="Fang L."/>
            <person name="Li Y."/>
            <person name="Liu D."/>
            <person name="Zheng H."/>
            <person name="Zhang Y."/>
            <person name="Qin N."/>
            <person name="Li Z."/>
            <person name="Yang G."/>
            <person name="Yang S."/>
            <person name="Bolund L."/>
            <person name="Kristiansen K."/>
            <person name="Zheng H."/>
            <person name="Li S."/>
            <person name="Zhang X."/>
            <person name="Yang H."/>
            <person name="Wang J."/>
            <person name="Sun R."/>
            <person name="Zhang B."/>
            <person name="Jiang S."/>
            <person name="Wang J."/>
            <person name="Du Y."/>
            <person name="Li S."/>
        </authorList>
    </citation>
    <scope>NUCLEOTIDE SEQUENCE [LARGE SCALE GENOMIC DNA]</scope>
    <source>
        <strain evidence="4">cv. 9930</strain>
    </source>
</reference>
<dbReference type="OMA" id="SHESEEP"/>